<dbReference type="SMART" id="SM00320">
    <property type="entry name" value="WD40"/>
    <property type="match status" value="2"/>
</dbReference>
<dbReference type="AlphaFoldDB" id="A7S5I5"/>
<dbReference type="InterPro" id="IPR028884">
    <property type="entry name" value="Trm82"/>
</dbReference>
<dbReference type="SUPFAM" id="SSF50978">
    <property type="entry name" value="WD40 repeat-like"/>
    <property type="match status" value="1"/>
</dbReference>
<proteinExistence type="inferred from homology"/>
<dbReference type="InterPro" id="IPR036322">
    <property type="entry name" value="WD40_repeat_dom_sf"/>
</dbReference>
<evidence type="ECO:0000256" key="6">
    <source>
        <dbReference type="PROSITE-ProRule" id="PRU00221"/>
    </source>
</evidence>
<feature type="repeat" description="WD" evidence="6">
    <location>
        <begin position="126"/>
        <end position="167"/>
    </location>
</feature>
<dbReference type="PANTHER" id="PTHR16288:SF0">
    <property type="entry name" value="TRNA (GUANINE-N(7)-)-METHYLTRANSFERASE NON-CATALYTIC SUBUNIT WDR4"/>
    <property type="match status" value="1"/>
</dbReference>
<evidence type="ECO:0000256" key="3">
    <source>
        <dbReference type="ARBA" id="ARBA00022694"/>
    </source>
</evidence>
<dbReference type="Gene3D" id="2.130.10.10">
    <property type="entry name" value="YVTN repeat-like/Quinoprotein amine dehydrogenase"/>
    <property type="match status" value="1"/>
</dbReference>
<feature type="non-terminal residue" evidence="7">
    <location>
        <position position="1"/>
    </location>
</feature>
<sequence>VALGHGVVGAFSPSGNLFAICTNRKTLVVWNTSPWEYVSKRKLTKRATAISFTQKEDTVIIADKAGDVYQYSAKDSVAKPSLLLGHLSMIMDMVVTDDNKFIITADRDEKIRVSHYPNSYNIEAFCLQHQDFVSKICLLNKSGVLASGGGDGSIHFWDFRIGRLLHTEQMEEEKGQQITEVVACMACCQKNHVVCVLSLFAFSSCEIQLFSVHQKSVTKLDTIVTSTPPWHVTFDPDGRLWCVQPNPKEPVLIF</sequence>
<dbReference type="InterPro" id="IPR001680">
    <property type="entry name" value="WD40_rpt"/>
</dbReference>
<feature type="non-terminal residue" evidence="7">
    <location>
        <position position="254"/>
    </location>
</feature>
<evidence type="ECO:0000256" key="1">
    <source>
        <dbReference type="ARBA" id="ARBA00004123"/>
    </source>
</evidence>
<dbReference type="HOGENOM" id="CLU_1096572_0_0_1"/>
<keyword evidence="4" id="KW-0677">Repeat</keyword>
<keyword evidence="5" id="KW-0539">Nucleus</keyword>
<dbReference type="Proteomes" id="UP000001593">
    <property type="component" value="Unassembled WGS sequence"/>
</dbReference>
<dbReference type="GO" id="GO:0008033">
    <property type="term" value="P:tRNA processing"/>
    <property type="evidence" value="ECO:0007669"/>
    <property type="project" value="UniProtKB-KW"/>
</dbReference>
<dbReference type="Pfam" id="PF00400">
    <property type="entry name" value="WD40"/>
    <property type="match status" value="2"/>
</dbReference>
<dbReference type="GO" id="GO:0036265">
    <property type="term" value="P:RNA (guanine-N7)-methylation"/>
    <property type="evidence" value="ECO:0007669"/>
    <property type="project" value="InterPro"/>
</dbReference>
<dbReference type="HAMAP" id="MF_03056">
    <property type="entry name" value="TRM82"/>
    <property type="match status" value="1"/>
</dbReference>
<evidence type="ECO:0000256" key="4">
    <source>
        <dbReference type="ARBA" id="ARBA00022737"/>
    </source>
</evidence>
<dbReference type="eggNOG" id="KOG3914">
    <property type="taxonomic scope" value="Eukaryota"/>
</dbReference>
<evidence type="ECO:0000313" key="8">
    <source>
        <dbReference type="Proteomes" id="UP000001593"/>
    </source>
</evidence>
<dbReference type="PROSITE" id="PS00678">
    <property type="entry name" value="WD_REPEATS_1"/>
    <property type="match status" value="1"/>
</dbReference>
<dbReference type="PROSITE" id="PS50082">
    <property type="entry name" value="WD_REPEATS_2"/>
    <property type="match status" value="1"/>
</dbReference>
<dbReference type="InterPro" id="IPR015943">
    <property type="entry name" value="WD40/YVTN_repeat-like_dom_sf"/>
</dbReference>
<accession>A7S5I5</accession>
<dbReference type="InterPro" id="IPR019775">
    <property type="entry name" value="WD40_repeat_CS"/>
</dbReference>
<gene>
    <name evidence="7" type="ORF">NEMVEDRAFT_v1g61607</name>
</gene>
<dbReference type="EMBL" id="DS469583">
    <property type="protein sequence ID" value="EDO41017.1"/>
    <property type="molecule type" value="Genomic_DNA"/>
</dbReference>
<keyword evidence="3" id="KW-0819">tRNA processing</keyword>
<protein>
    <recommendedName>
        <fullName evidence="9">WD repeat-containing protein 4 homolog</fullName>
    </recommendedName>
</protein>
<dbReference type="InParanoid" id="A7S5I5"/>
<organism evidence="7 8">
    <name type="scientific">Nematostella vectensis</name>
    <name type="common">Starlet sea anemone</name>
    <dbReference type="NCBI Taxonomy" id="45351"/>
    <lineage>
        <taxon>Eukaryota</taxon>
        <taxon>Metazoa</taxon>
        <taxon>Cnidaria</taxon>
        <taxon>Anthozoa</taxon>
        <taxon>Hexacorallia</taxon>
        <taxon>Actiniaria</taxon>
        <taxon>Edwardsiidae</taxon>
        <taxon>Nematostella</taxon>
    </lineage>
</organism>
<evidence type="ECO:0000256" key="2">
    <source>
        <dbReference type="ARBA" id="ARBA00022574"/>
    </source>
</evidence>
<evidence type="ECO:0000256" key="5">
    <source>
        <dbReference type="ARBA" id="ARBA00023242"/>
    </source>
</evidence>
<dbReference type="STRING" id="45351.A7S5I5"/>
<evidence type="ECO:0008006" key="9">
    <source>
        <dbReference type="Google" id="ProtNLM"/>
    </source>
</evidence>
<comment type="subcellular location">
    <subcellularLocation>
        <location evidence="1">Nucleus</location>
    </subcellularLocation>
</comment>
<reference evidence="7 8" key="1">
    <citation type="journal article" date="2007" name="Science">
        <title>Sea anemone genome reveals ancestral eumetazoan gene repertoire and genomic organization.</title>
        <authorList>
            <person name="Putnam N.H."/>
            <person name="Srivastava M."/>
            <person name="Hellsten U."/>
            <person name="Dirks B."/>
            <person name="Chapman J."/>
            <person name="Salamov A."/>
            <person name="Terry A."/>
            <person name="Shapiro H."/>
            <person name="Lindquist E."/>
            <person name="Kapitonov V.V."/>
            <person name="Jurka J."/>
            <person name="Genikhovich G."/>
            <person name="Grigoriev I.V."/>
            <person name="Lucas S.M."/>
            <person name="Steele R.E."/>
            <person name="Finnerty J.R."/>
            <person name="Technau U."/>
            <person name="Martindale M.Q."/>
            <person name="Rokhsar D.S."/>
        </authorList>
    </citation>
    <scope>NUCLEOTIDE SEQUENCE [LARGE SCALE GENOMIC DNA]</scope>
    <source>
        <strain evidence="8">CH2 X CH6</strain>
    </source>
</reference>
<keyword evidence="2 6" id="KW-0853">WD repeat</keyword>
<keyword evidence="8" id="KW-1185">Reference proteome</keyword>
<dbReference type="OMA" id="SMIMDMV"/>
<dbReference type="GO" id="GO:0005634">
    <property type="term" value="C:nucleus"/>
    <property type="evidence" value="ECO:0007669"/>
    <property type="project" value="UniProtKB-SubCell"/>
</dbReference>
<dbReference type="PANTHER" id="PTHR16288">
    <property type="entry name" value="WD40 REPEAT PROTEIN 4"/>
    <property type="match status" value="1"/>
</dbReference>
<evidence type="ECO:0000313" key="7">
    <source>
        <dbReference type="EMBL" id="EDO41017.1"/>
    </source>
</evidence>
<name>A7S5I5_NEMVE</name>
<dbReference type="PhylomeDB" id="A7S5I5"/>